<dbReference type="InterPro" id="IPR032157">
    <property type="entry name" value="PAC4"/>
</dbReference>
<reference evidence="1 2" key="1">
    <citation type="submission" date="2024-09" db="EMBL/GenBank/DDBJ databases">
        <title>Chromosome-scale assembly of Riccia fluitans.</title>
        <authorList>
            <person name="Paukszto L."/>
            <person name="Sawicki J."/>
            <person name="Karawczyk K."/>
            <person name="Piernik-Szablinska J."/>
            <person name="Szczecinska M."/>
            <person name="Mazdziarz M."/>
        </authorList>
    </citation>
    <scope>NUCLEOTIDE SEQUENCE [LARGE SCALE GENOMIC DNA]</scope>
    <source>
        <strain evidence="1">Rf_01</strain>
        <tissue evidence="1">Aerial parts of the thallus</tissue>
    </source>
</reference>
<evidence type="ECO:0008006" key="3">
    <source>
        <dbReference type="Google" id="ProtNLM"/>
    </source>
</evidence>
<proteinExistence type="predicted"/>
<dbReference type="Proteomes" id="UP001605036">
    <property type="component" value="Unassembled WGS sequence"/>
</dbReference>
<sequence length="137" mass="14980">MESDSSSESVGLPLSEFSDEAHDSTFHFQILKLTDQLYIWVSCNSARLGHLFASYPLPFDKIPSLTSLLGGGPDNTGASMARRLAMKTGWSIILAANLPSNSPTLEAYAERRLFQELRTLGYVKSSADHQQLTASAQ</sequence>
<comment type="caution">
    <text evidence="1">The sequence shown here is derived from an EMBL/GenBank/DDBJ whole genome shotgun (WGS) entry which is preliminary data.</text>
</comment>
<protein>
    <recommendedName>
        <fullName evidence="3">Proteasome assembly chaperone 4</fullName>
    </recommendedName>
</protein>
<dbReference type="EMBL" id="JBHFFA010000002">
    <property type="protein sequence ID" value="KAL2642062.1"/>
    <property type="molecule type" value="Genomic_DNA"/>
</dbReference>
<evidence type="ECO:0000313" key="2">
    <source>
        <dbReference type="Proteomes" id="UP001605036"/>
    </source>
</evidence>
<dbReference type="PANTHER" id="PTHR33559:SF1">
    <property type="entry name" value="PROTEASOME ASSEMBLY CHAPERONE 4"/>
    <property type="match status" value="1"/>
</dbReference>
<keyword evidence="2" id="KW-1185">Reference proteome</keyword>
<accession>A0ABD1Z6W5</accession>
<name>A0ABD1Z6W5_9MARC</name>
<dbReference type="AlphaFoldDB" id="A0ABD1Z6W5"/>
<organism evidence="1 2">
    <name type="scientific">Riccia fluitans</name>
    <dbReference type="NCBI Taxonomy" id="41844"/>
    <lineage>
        <taxon>Eukaryota</taxon>
        <taxon>Viridiplantae</taxon>
        <taxon>Streptophyta</taxon>
        <taxon>Embryophyta</taxon>
        <taxon>Marchantiophyta</taxon>
        <taxon>Marchantiopsida</taxon>
        <taxon>Marchantiidae</taxon>
        <taxon>Marchantiales</taxon>
        <taxon>Ricciaceae</taxon>
        <taxon>Riccia</taxon>
    </lineage>
</organism>
<gene>
    <name evidence="1" type="ORF">R1flu_009649</name>
</gene>
<dbReference type="Pfam" id="PF16093">
    <property type="entry name" value="PAC4"/>
    <property type="match status" value="1"/>
</dbReference>
<dbReference type="PANTHER" id="PTHR33559">
    <property type="entry name" value="PROTEASOME ASSEMBLY CHAPERONE 4"/>
    <property type="match status" value="1"/>
</dbReference>
<evidence type="ECO:0000313" key="1">
    <source>
        <dbReference type="EMBL" id="KAL2642062.1"/>
    </source>
</evidence>